<gene>
    <name evidence="1" type="ORF">JFP838_pA0257</name>
</gene>
<organism evidence="1 2">
    <name type="scientific">Clostridium perfringens</name>
    <dbReference type="NCBI Taxonomy" id="1502"/>
    <lineage>
        <taxon>Bacteria</taxon>
        <taxon>Bacillati</taxon>
        <taxon>Bacillota</taxon>
        <taxon>Clostridia</taxon>
        <taxon>Eubacteriales</taxon>
        <taxon>Clostridiaceae</taxon>
        <taxon>Clostridium</taxon>
    </lineage>
</organism>
<dbReference type="PATRIC" id="fig|1502.177.peg.3465"/>
<protein>
    <submittedName>
        <fullName evidence="1">Uncharacterized protein</fullName>
    </submittedName>
</protein>
<evidence type="ECO:0000313" key="1">
    <source>
        <dbReference type="EMBL" id="AMN31173.1"/>
    </source>
</evidence>
<accession>A0A140GRL4</accession>
<geneLocation type="plasmid" evidence="1 2">
    <name>pJFP838A</name>
</geneLocation>
<reference evidence="1 2" key="1">
    <citation type="journal article" date="2016" name="PLoS ONE">
        <title>Plasmid Characterization and Chromosome Analysis of Two netF+ Clostridium perfringens Isolates Associated with Foal and Canine Necrotizing Enteritis.</title>
        <authorList>
            <person name="Mehdizadeh Gohari I."/>
            <person name="Kropinski A.M."/>
            <person name="Weese S.J."/>
            <person name="Parreira V.R."/>
            <person name="Whitehead A.E."/>
            <person name="Boerlin P."/>
            <person name="Prescott J.F."/>
        </authorList>
    </citation>
    <scope>NUCLEOTIDE SEQUENCE [LARGE SCALE GENOMIC DNA]</scope>
    <source>
        <strain evidence="1 2">JP838</strain>
        <plasmid evidence="2">Plasmid pJFP838A</plasmid>
    </source>
</reference>
<dbReference type="EMBL" id="CP013615">
    <property type="protein sequence ID" value="AMN31173.1"/>
    <property type="molecule type" value="Genomic_DNA"/>
</dbReference>
<dbReference type="AlphaFoldDB" id="A0A140GRL4"/>
<sequence>MTIFFYFLVIYLKIKKVNSFKKMFGKEFFKLIKSCYDTDKTFKEKIYNADNNYLFIDLIVILFEDIKLKYNFNFNKNLEGINTSDSFRYLINSFSNEKNYGGYYRCFIICDKNPNKLTITKYLIEFIITISNLTSKCLTDDNNKSQYSKIINECVLDFFKFFKSEESKFNEYLKKIELQEKNKSLDNQLINRAKSLSLVLNELEEI</sequence>
<keyword evidence="1" id="KW-0614">Plasmid</keyword>
<dbReference type="Proteomes" id="UP000070260">
    <property type="component" value="Plasmid pJFP838A"/>
</dbReference>
<name>A0A140GRL4_CLOPF</name>
<evidence type="ECO:0000313" key="2">
    <source>
        <dbReference type="Proteomes" id="UP000070260"/>
    </source>
</evidence>
<proteinExistence type="predicted"/>